<name>A0A239MY93_9ACTN</name>
<dbReference type="Proteomes" id="UP000198362">
    <property type="component" value="Unassembled WGS sequence"/>
</dbReference>
<proteinExistence type="predicted"/>
<accession>A0A239MY93</accession>
<keyword evidence="1" id="KW-0812">Transmembrane</keyword>
<evidence type="ECO:0000256" key="1">
    <source>
        <dbReference type="SAM" id="Phobius"/>
    </source>
</evidence>
<dbReference type="AlphaFoldDB" id="A0A239MY93"/>
<gene>
    <name evidence="2" type="ORF">SAMN05421812_10714</name>
</gene>
<feature type="transmembrane region" description="Helical" evidence="1">
    <location>
        <begin position="70"/>
        <end position="89"/>
    </location>
</feature>
<evidence type="ECO:0000313" key="3">
    <source>
        <dbReference type="Proteomes" id="UP000198362"/>
    </source>
</evidence>
<organism evidence="2 3">
    <name type="scientific">Asanoa hainanensis</name>
    <dbReference type="NCBI Taxonomy" id="560556"/>
    <lineage>
        <taxon>Bacteria</taxon>
        <taxon>Bacillati</taxon>
        <taxon>Actinomycetota</taxon>
        <taxon>Actinomycetes</taxon>
        <taxon>Micromonosporales</taxon>
        <taxon>Micromonosporaceae</taxon>
        <taxon>Asanoa</taxon>
    </lineage>
</organism>
<dbReference type="RefSeq" id="WP_089250457.1">
    <property type="nucleotide sequence ID" value="NZ_FZPH01000007.1"/>
</dbReference>
<keyword evidence="1" id="KW-0472">Membrane</keyword>
<reference evidence="2 3" key="1">
    <citation type="submission" date="2017-06" db="EMBL/GenBank/DDBJ databases">
        <authorList>
            <person name="Kim H.J."/>
            <person name="Triplett B.A."/>
        </authorList>
    </citation>
    <scope>NUCLEOTIDE SEQUENCE [LARGE SCALE GENOMIC DNA]</scope>
    <source>
        <strain evidence="2 3">CGMCC 4.5593</strain>
    </source>
</reference>
<keyword evidence="1" id="KW-1133">Transmembrane helix</keyword>
<evidence type="ECO:0000313" key="2">
    <source>
        <dbReference type="EMBL" id="SNT47721.1"/>
    </source>
</evidence>
<keyword evidence="3" id="KW-1185">Reference proteome</keyword>
<sequence length="159" mass="16545">MELGSTVGYVADLPQERLGLGGGRLLLVGLLPAPLVGLDASMWWSLLTLESALACWFVRPVGVVGSALPLPVSLLISGGSLAVGSATAWLVNPSIVARTFVVLGVVVGVVALRRTVIDRRRADRDDGGTVRLLASRRTTVEHGGARAWCPWLAGRAGAA</sequence>
<feature type="transmembrane region" description="Helical" evidence="1">
    <location>
        <begin position="95"/>
        <end position="112"/>
    </location>
</feature>
<protein>
    <submittedName>
        <fullName evidence="2">Uncharacterized protein</fullName>
    </submittedName>
</protein>
<dbReference type="EMBL" id="FZPH01000007">
    <property type="protein sequence ID" value="SNT47721.1"/>
    <property type="molecule type" value="Genomic_DNA"/>
</dbReference>